<reference evidence="3" key="1">
    <citation type="submission" date="2025-08" db="UniProtKB">
        <authorList>
            <consortium name="RefSeq"/>
        </authorList>
    </citation>
    <scope>IDENTIFICATION</scope>
    <source>
        <tissue evidence="3">Young leaves</tissue>
    </source>
</reference>
<evidence type="ECO:0000256" key="1">
    <source>
        <dbReference type="SAM" id="MobiDB-lite"/>
    </source>
</evidence>
<dbReference type="GeneID" id="111454267"/>
<dbReference type="PANTHER" id="PTHR33132:SF53">
    <property type="entry name" value="SERINE-RICH PROTEIN-LIKE PROTEIN"/>
    <property type="match status" value="1"/>
</dbReference>
<evidence type="ECO:0000313" key="2">
    <source>
        <dbReference type="Proteomes" id="UP000504609"/>
    </source>
</evidence>
<sequence length="164" mass="17944">MNNETSGPVLRPLPAGGGGGFNSTFFHNHRRSASSRVNISSSPMSHSVRFSLGHRSIAVSNRNSPVSQPCMCSPTNHPGSFRCSLHKNGGSSRHHQTLSAYSSRRLNMRRSAMTNSLVRIGGVEGDLVNRALTALIRPSSHQQRRRANFQSRPSRLSAMSENHN</sequence>
<feature type="region of interest" description="Disordered" evidence="1">
    <location>
        <begin position="1"/>
        <end position="27"/>
    </location>
</feature>
<dbReference type="AlphaFoldDB" id="A0A6J1GHM5"/>
<dbReference type="Proteomes" id="UP000504609">
    <property type="component" value="Unplaced"/>
</dbReference>
<dbReference type="RefSeq" id="XP_022951456.1">
    <property type="nucleotide sequence ID" value="XM_023095688.1"/>
</dbReference>
<protein>
    <submittedName>
        <fullName evidence="3">Uncharacterized protein LOC111454267</fullName>
    </submittedName>
</protein>
<dbReference type="KEGG" id="cmos:111454267"/>
<gene>
    <name evidence="3" type="primary">LOC111454267</name>
</gene>
<keyword evidence="2" id="KW-1185">Reference proteome</keyword>
<accession>A0A6J1GHM5</accession>
<name>A0A6J1GHM5_CUCMO</name>
<feature type="region of interest" description="Disordered" evidence="1">
    <location>
        <begin position="138"/>
        <end position="164"/>
    </location>
</feature>
<organism evidence="2 3">
    <name type="scientific">Cucurbita moschata</name>
    <name type="common">Winter crookneck squash</name>
    <name type="synonym">Cucurbita pepo var. moschata</name>
    <dbReference type="NCBI Taxonomy" id="3662"/>
    <lineage>
        <taxon>Eukaryota</taxon>
        <taxon>Viridiplantae</taxon>
        <taxon>Streptophyta</taxon>
        <taxon>Embryophyta</taxon>
        <taxon>Tracheophyta</taxon>
        <taxon>Spermatophyta</taxon>
        <taxon>Magnoliopsida</taxon>
        <taxon>eudicotyledons</taxon>
        <taxon>Gunneridae</taxon>
        <taxon>Pentapetalae</taxon>
        <taxon>rosids</taxon>
        <taxon>fabids</taxon>
        <taxon>Cucurbitales</taxon>
        <taxon>Cucurbitaceae</taxon>
        <taxon>Cucurbiteae</taxon>
        <taxon>Cucurbita</taxon>
    </lineage>
</organism>
<dbReference type="PANTHER" id="PTHR33132">
    <property type="entry name" value="OSJNBB0118P14.9 PROTEIN"/>
    <property type="match status" value="1"/>
</dbReference>
<evidence type="ECO:0000313" key="3">
    <source>
        <dbReference type="RefSeq" id="XP_022951456.1"/>
    </source>
</evidence>
<feature type="compositionally biased region" description="Polar residues" evidence="1">
    <location>
        <begin position="148"/>
        <end position="164"/>
    </location>
</feature>
<proteinExistence type="predicted"/>